<dbReference type="PANTHER" id="PTHR46577:SF1">
    <property type="entry name" value="HTH-TYPE TRANSCRIPTIONAL REGULATORY PROTEIN GABR"/>
    <property type="match status" value="1"/>
</dbReference>
<evidence type="ECO:0000256" key="1">
    <source>
        <dbReference type="ARBA" id="ARBA00005384"/>
    </source>
</evidence>
<evidence type="ECO:0000256" key="3">
    <source>
        <dbReference type="ARBA" id="ARBA00023015"/>
    </source>
</evidence>
<dbReference type="InterPro" id="IPR036388">
    <property type="entry name" value="WH-like_DNA-bd_sf"/>
</dbReference>
<dbReference type="SMART" id="SM00345">
    <property type="entry name" value="HTH_GNTR"/>
    <property type="match status" value="1"/>
</dbReference>
<comment type="caution">
    <text evidence="7">The sequence shown here is derived from an EMBL/GenBank/DDBJ whole genome shotgun (WGS) entry which is preliminary data.</text>
</comment>
<dbReference type="InterPro" id="IPR036390">
    <property type="entry name" value="WH_DNA-bd_sf"/>
</dbReference>
<evidence type="ECO:0000313" key="7">
    <source>
        <dbReference type="EMBL" id="MQQ09722.1"/>
    </source>
</evidence>
<accession>A0A843YKC9</accession>
<dbReference type="CDD" id="cd07377">
    <property type="entry name" value="WHTH_GntR"/>
    <property type="match status" value="1"/>
</dbReference>
<keyword evidence="5" id="KW-0804">Transcription</keyword>
<keyword evidence="7" id="KW-0032">Aminotransferase</keyword>
<dbReference type="Pfam" id="PF00392">
    <property type="entry name" value="GntR"/>
    <property type="match status" value="1"/>
</dbReference>
<dbReference type="Proteomes" id="UP000444174">
    <property type="component" value="Unassembled WGS sequence"/>
</dbReference>
<dbReference type="RefSeq" id="WP_153216705.1">
    <property type="nucleotide sequence ID" value="NZ_WIBF01000010.1"/>
</dbReference>
<organism evidence="7 8">
    <name type="scientific">Tritonibacter litoralis</name>
    <dbReference type="NCBI Taxonomy" id="2662264"/>
    <lineage>
        <taxon>Bacteria</taxon>
        <taxon>Pseudomonadati</taxon>
        <taxon>Pseudomonadota</taxon>
        <taxon>Alphaproteobacteria</taxon>
        <taxon>Rhodobacterales</taxon>
        <taxon>Paracoccaceae</taxon>
        <taxon>Tritonibacter</taxon>
    </lineage>
</organism>
<keyword evidence="3" id="KW-0805">Transcription regulation</keyword>
<dbReference type="PRINTS" id="PR00035">
    <property type="entry name" value="HTHGNTR"/>
</dbReference>
<dbReference type="InterPro" id="IPR000524">
    <property type="entry name" value="Tscrpt_reg_HTH_GntR"/>
</dbReference>
<evidence type="ECO:0000256" key="2">
    <source>
        <dbReference type="ARBA" id="ARBA00022898"/>
    </source>
</evidence>
<dbReference type="SUPFAM" id="SSF46785">
    <property type="entry name" value="Winged helix' DNA-binding domain"/>
    <property type="match status" value="1"/>
</dbReference>
<keyword evidence="7" id="KW-0808">Transferase</keyword>
<dbReference type="GO" id="GO:0030170">
    <property type="term" value="F:pyridoxal phosphate binding"/>
    <property type="evidence" value="ECO:0007669"/>
    <property type="project" value="InterPro"/>
</dbReference>
<dbReference type="SUPFAM" id="SSF53383">
    <property type="entry name" value="PLP-dependent transferases"/>
    <property type="match status" value="1"/>
</dbReference>
<dbReference type="Pfam" id="PF00155">
    <property type="entry name" value="Aminotran_1_2"/>
    <property type="match status" value="1"/>
</dbReference>
<dbReference type="InterPro" id="IPR015421">
    <property type="entry name" value="PyrdxlP-dep_Trfase_major"/>
</dbReference>
<dbReference type="GO" id="GO:0003677">
    <property type="term" value="F:DNA binding"/>
    <property type="evidence" value="ECO:0007669"/>
    <property type="project" value="UniProtKB-KW"/>
</dbReference>
<dbReference type="InterPro" id="IPR015424">
    <property type="entry name" value="PyrdxlP-dep_Trfase"/>
</dbReference>
<reference evidence="7 8" key="1">
    <citation type="submission" date="2019-10" db="EMBL/GenBank/DDBJ databases">
        <title>Epibacterium sp. nov., isolated from seawater.</title>
        <authorList>
            <person name="Zhang X."/>
            <person name="Li N."/>
        </authorList>
    </citation>
    <scope>NUCLEOTIDE SEQUENCE [LARGE SCALE GENOMIC DNA]</scope>
    <source>
        <strain evidence="7 8">SM1979</strain>
    </source>
</reference>
<dbReference type="Gene3D" id="1.10.10.10">
    <property type="entry name" value="Winged helix-like DNA-binding domain superfamily/Winged helix DNA-binding domain"/>
    <property type="match status" value="1"/>
</dbReference>
<dbReference type="AlphaFoldDB" id="A0A843YKC9"/>
<dbReference type="PROSITE" id="PS50949">
    <property type="entry name" value="HTH_GNTR"/>
    <property type="match status" value="1"/>
</dbReference>
<dbReference type="InterPro" id="IPR051446">
    <property type="entry name" value="HTH_trans_reg/aminotransferase"/>
</dbReference>
<dbReference type="Gene3D" id="3.40.640.10">
    <property type="entry name" value="Type I PLP-dependent aspartate aminotransferase-like (Major domain)"/>
    <property type="match status" value="1"/>
</dbReference>
<evidence type="ECO:0000256" key="4">
    <source>
        <dbReference type="ARBA" id="ARBA00023125"/>
    </source>
</evidence>
<evidence type="ECO:0000256" key="5">
    <source>
        <dbReference type="ARBA" id="ARBA00023163"/>
    </source>
</evidence>
<comment type="similarity">
    <text evidence="1">In the C-terminal section; belongs to the class-I pyridoxal-phosphate-dependent aminotransferase family.</text>
</comment>
<dbReference type="InterPro" id="IPR004839">
    <property type="entry name" value="Aminotransferase_I/II_large"/>
</dbReference>
<dbReference type="GO" id="GO:0003700">
    <property type="term" value="F:DNA-binding transcription factor activity"/>
    <property type="evidence" value="ECO:0007669"/>
    <property type="project" value="InterPro"/>
</dbReference>
<evidence type="ECO:0000313" key="8">
    <source>
        <dbReference type="Proteomes" id="UP000444174"/>
    </source>
</evidence>
<dbReference type="CDD" id="cd00609">
    <property type="entry name" value="AAT_like"/>
    <property type="match status" value="1"/>
</dbReference>
<name>A0A843YKC9_9RHOB</name>
<feature type="domain" description="HTH gntR-type" evidence="6">
    <location>
        <begin position="14"/>
        <end position="82"/>
    </location>
</feature>
<sequence length="465" mass="50710">MIDLSTLIKPDDPKPIYVQLVEGLRHAITQGRLAVGTRLPASRTLAHDLGVSRSTVIQSYDQLVAEGYIASRPGSGVFVEDITPLAAVPAPIAPLATSQAPHSYTSGMLRPGEPDPALFPTGVWARTIARVSRSTPEALCILNDPFGDDMLRAEIANYLHRWRGMTCTPDQILVTSGAREALELGLDLVIDGQDIGLESPGFSPLHRFAAVRHWPVRWLTPGQHGPELPRDLAKVTVLTPSHQFPLGGTLPIAQRQAFLAQAQAQDAWIIEDDFDSEFRYAGQPVPAMAGLDQTGRCLYVGTFSKTFSHAIRLGYLVLPPALVPHMRQRFVHPSAGASVTAQRPLAHFMADGQYDKHIRRARRHYGERYEAAVTALANWPKVWGRFRHHRAGMQIAFHLAEGIDDTQICATAASEGFAVQPLSSNTPVGAAQGLLIGFCRTQPQDIAPQIAQLGQHISATQTRAF</sequence>
<dbReference type="PANTHER" id="PTHR46577">
    <property type="entry name" value="HTH-TYPE TRANSCRIPTIONAL REGULATORY PROTEIN GABR"/>
    <property type="match status" value="1"/>
</dbReference>
<dbReference type="GO" id="GO:0008483">
    <property type="term" value="F:transaminase activity"/>
    <property type="evidence" value="ECO:0007669"/>
    <property type="project" value="UniProtKB-KW"/>
</dbReference>
<keyword evidence="8" id="KW-1185">Reference proteome</keyword>
<gene>
    <name evidence="7" type="ORF">GFB49_14740</name>
</gene>
<dbReference type="EMBL" id="WIBF01000010">
    <property type="protein sequence ID" value="MQQ09722.1"/>
    <property type="molecule type" value="Genomic_DNA"/>
</dbReference>
<proteinExistence type="inferred from homology"/>
<evidence type="ECO:0000259" key="6">
    <source>
        <dbReference type="PROSITE" id="PS50949"/>
    </source>
</evidence>
<protein>
    <submittedName>
        <fullName evidence="7">Aminotransferase class I/II-fold pyridoxal phosphate-dependent enzyme</fullName>
    </submittedName>
</protein>
<keyword evidence="4" id="KW-0238">DNA-binding</keyword>
<keyword evidence="2" id="KW-0663">Pyridoxal phosphate</keyword>